<evidence type="ECO:0000313" key="2">
    <source>
        <dbReference type="EMBL" id="KKQ75490.1"/>
    </source>
</evidence>
<evidence type="ECO:0000256" key="1">
    <source>
        <dbReference type="SAM" id="MobiDB-lite"/>
    </source>
</evidence>
<dbReference type="EMBL" id="LBUZ01000010">
    <property type="protein sequence ID" value="KKQ75490.1"/>
    <property type="molecule type" value="Genomic_DNA"/>
</dbReference>
<name>A0A0G0KIY3_9BACT</name>
<feature type="region of interest" description="Disordered" evidence="1">
    <location>
        <begin position="1"/>
        <end position="60"/>
    </location>
</feature>
<reference evidence="2 3" key="1">
    <citation type="journal article" date="2015" name="Nature">
        <title>rRNA introns, odd ribosomes, and small enigmatic genomes across a large radiation of phyla.</title>
        <authorList>
            <person name="Brown C.T."/>
            <person name="Hug L.A."/>
            <person name="Thomas B.C."/>
            <person name="Sharon I."/>
            <person name="Castelle C.J."/>
            <person name="Singh A."/>
            <person name="Wilkins M.J."/>
            <person name="Williams K.H."/>
            <person name="Banfield J.F."/>
        </authorList>
    </citation>
    <scope>NUCLEOTIDE SEQUENCE [LARGE SCALE GENOMIC DNA]</scope>
</reference>
<accession>A0A0G0KIY3</accession>
<comment type="caution">
    <text evidence="2">The sequence shown here is derived from an EMBL/GenBank/DDBJ whole genome shotgun (WGS) entry which is preliminary data.</text>
</comment>
<feature type="compositionally biased region" description="Pro residues" evidence="1">
    <location>
        <begin position="29"/>
        <end position="48"/>
    </location>
</feature>
<gene>
    <name evidence="2" type="ORF">US96_C0010G0006</name>
</gene>
<dbReference type="AlphaFoldDB" id="A0A0G0KIY3"/>
<sequence length="87" mass="9318">MTDQITGIDNPTPVETLTPSVDTSKLPAEPAPPPIPEATPLSIPPNPDIPSKNEPVIPQTPEVVQQPAASAAQEDNSFLNKLKRLFR</sequence>
<evidence type="ECO:0000313" key="3">
    <source>
        <dbReference type="Proteomes" id="UP000034181"/>
    </source>
</evidence>
<proteinExistence type="predicted"/>
<organism evidence="2 3">
    <name type="scientific">Candidatus Woesebacteria bacterium GW2011_GWB1_38_5b</name>
    <dbReference type="NCBI Taxonomy" id="1618569"/>
    <lineage>
        <taxon>Bacteria</taxon>
        <taxon>Candidatus Woeseibacteriota</taxon>
    </lineage>
</organism>
<feature type="compositionally biased region" description="Polar residues" evidence="1">
    <location>
        <begin position="1"/>
        <end position="22"/>
    </location>
</feature>
<protein>
    <submittedName>
        <fullName evidence="2">Uncharacterized protein</fullName>
    </submittedName>
</protein>
<dbReference type="Proteomes" id="UP000034181">
    <property type="component" value="Unassembled WGS sequence"/>
</dbReference>